<evidence type="ECO:0000313" key="9">
    <source>
        <dbReference type="EMBL" id="MFC4531165.1"/>
    </source>
</evidence>
<evidence type="ECO:0000256" key="6">
    <source>
        <dbReference type="ARBA" id="ARBA00023136"/>
    </source>
</evidence>
<name>A0ABV9CET9_9ACTN</name>
<dbReference type="PROSITE" id="PS50850">
    <property type="entry name" value="MFS"/>
    <property type="match status" value="1"/>
</dbReference>
<organism evidence="9 10">
    <name type="scientific">Sphaerisporangium dianthi</name>
    <dbReference type="NCBI Taxonomy" id="1436120"/>
    <lineage>
        <taxon>Bacteria</taxon>
        <taxon>Bacillati</taxon>
        <taxon>Actinomycetota</taxon>
        <taxon>Actinomycetes</taxon>
        <taxon>Streptosporangiales</taxon>
        <taxon>Streptosporangiaceae</taxon>
        <taxon>Sphaerisporangium</taxon>
    </lineage>
</organism>
<feature type="transmembrane region" description="Helical" evidence="7">
    <location>
        <begin position="51"/>
        <end position="69"/>
    </location>
</feature>
<comment type="subcellular location">
    <subcellularLocation>
        <location evidence="1">Cell membrane</location>
        <topology evidence="1">Multi-pass membrane protein</topology>
    </subcellularLocation>
</comment>
<feature type="domain" description="Major facilitator superfamily (MFS) profile" evidence="8">
    <location>
        <begin position="16"/>
        <end position="493"/>
    </location>
</feature>
<evidence type="ECO:0000259" key="8">
    <source>
        <dbReference type="PROSITE" id="PS50850"/>
    </source>
</evidence>
<feature type="transmembrane region" description="Helical" evidence="7">
    <location>
        <begin position="470"/>
        <end position="488"/>
    </location>
</feature>
<feature type="transmembrane region" description="Helical" evidence="7">
    <location>
        <begin position="81"/>
        <end position="100"/>
    </location>
</feature>
<feature type="transmembrane region" description="Helical" evidence="7">
    <location>
        <begin position="166"/>
        <end position="188"/>
    </location>
</feature>
<dbReference type="Gene3D" id="1.20.1720.10">
    <property type="entry name" value="Multidrug resistance protein D"/>
    <property type="match status" value="1"/>
</dbReference>
<reference evidence="10" key="1">
    <citation type="journal article" date="2019" name="Int. J. Syst. Evol. Microbiol.">
        <title>The Global Catalogue of Microorganisms (GCM) 10K type strain sequencing project: providing services to taxonomists for standard genome sequencing and annotation.</title>
        <authorList>
            <consortium name="The Broad Institute Genomics Platform"/>
            <consortium name="The Broad Institute Genome Sequencing Center for Infectious Disease"/>
            <person name="Wu L."/>
            <person name="Ma J."/>
        </authorList>
    </citation>
    <scope>NUCLEOTIDE SEQUENCE [LARGE SCALE GENOMIC DNA]</scope>
    <source>
        <strain evidence="10">CGMCC 4.7132</strain>
    </source>
</reference>
<feature type="transmembrane region" description="Helical" evidence="7">
    <location>
        <begin position="106"/>
        <end position="127"/>
    </location>
</feature>
<evidence type="ECO:0000256" key="5">
    <source>
        <dbReference type="ARBA" id="ARBA00022989"/>
    </source>
</evidence>
<feature type="transmembrane region" description="Helical" evidence="7">
    <location>
        <begin position="364"/>
        <end position="385"/>
    </location>
</feature>
<dbReference type="CDD" id="cd17502">
    <property type="entry name" value="MFS_Azr1_MDR_like"/>
    <property type="match status" value="1"/>
</dbReference>
<feature type="transmembrane region" description="Helical" evidence="7">
    <location>
        <begin position="333"/>
        <end position="352"/>
    </location>
</feature>
<dbReference type="InterPro" id="IPR011701">
    <property type="entry name" value="MFS"/>
</dbReference>
<protein>
    <submittedName>
        <fullName evidence="9">MDR family MFS transporter</fullName>
    </submittedName>
</protein>
<sequence>MSAEAAPLSRRQVRLVFAGLMVALLLAALDQTIVSTALPTIVGDLKGLEHIGWIVTAYILASTIGLPIYGKLGDLIGRKIVFQAAIVIFLVGSVLCGVAQNMPQLIGFRALQGLGGGGLMIGVQAIVADLVSPRERGRYVGVIGAVWGLSSVIGPLIGGFFTDHASWRWCFYVNLPLGLVALAVTAVVLKLPRPRSRPKLDVLGTALLAGASTCVVLVTSWGGTQYAWSSPVIIALAAGAVLLAVGFVFAERVAAEPIIPLRLFKNSLFALPAAIAVFVGVGMFAAIAYLPTFLQMVNGASATRSGLLMLPMVAGMTITSIGSGRIISATGRYRLFPIGGMAILALGLALLSRMTADSSMVLNGVYMFVTGFGLGMVLQTLVLIVQNSVGYRDVGAATSAVNYFRQTGASLGTSLVGSVFIHRLSDALTASGARLPVSGVSAITPQMVHGLPAPVREAIARAYAQALPPIFLYVVPFVLVGLVLAFLIKDVPLSDRPASAKQDVPARSG</sequence>
<dbReference type="RefSeq" id="WP_380839542.1">
    <property type="nucleotide sequence ID" value="NZ_JBHSFP010000005.1"/>
</dbReference>
<dbReference type="InterPro" id="IPR020846">
    <property type="entry name" value="MFS_dom"/>
</dbReference>
<evidence type="ECO:0000256" key="4">
    <source>
        <dbReference type="ARBA" id="ARBA00022692"/>
    </source>
</evidence>
<dbReference type="PRINTS" id="PR01036">
    <property type="entry name" value="TCRTETB"/>
</dbReference>
<keyword evidence="4 7" id="KW-0812">Transmembrane</keyword>
<evidence type="ECO:0000256" key="1">
    <source>
        <dbReference type="ARBA" id="ARBA00004651"/>
    </source>
</evidence>
<feature type="transmembrane region" description="Helical" evidence="7">
    <location>
        <begin position="200"/>
        <end position="222"/>
    </location>
</feature>
<dbReference type="EMBL" id="JBHSFP010000005">
    <property type="protein sequence ID" value="MFC4531165.1"/>
    <property type="molecule type" value="Genomic_DNA"/>
</dbReference>
<dbReference type="PANTHER" id="PTHR23501:SF197">
    <property type="entry name" value="COMD"/>
    <property type="match status" value="1"/>
</dbReference>
<dbReference type="Gene3D" id="1.20.1250.20">
    <property type="entry name" value="MFS general substrate transporter like domains"/>
    <property type="match status" value="1"/>
</dbReference>
<keyword evidence="6 7" id="KW-0472">Membrane</keyword>
<dbReference type="NCBIfam" id="TIGR00711">
    <property type="entry name" value="efflux_EmrB"/>
    <property type="match status" value="1"/>
</dbReference>
<proteinExistence type="predicted"/>
<gene>
    <name evidence="9" type="ORF">ACFO60_10360</name>
</gene>
<keyword evidence="10" id="KW-1185">Reference proteome</keyword>
<dbReference type="SUPFAM" id="SSF103473">
    <property type="entry name" value="MFS general substrate transporter"/>
    <property type="match status" value="1"/>
</dbReference>
<dbReference type="InterPro" id="IPR004638">
    <property type="entry name" value="EmrB-like"/>
</dbReference>
<keyword evidence="5 7" id="KW-1133">Transmembrane helix</keyword>
<dbReference type="Pfam" id="PF07690">
    <property type="entry name" value="MFS_1"/>
    <property type="match status" value="1"/>
</dbReference>
<keyword evidence="3" id="KW-1003">Cell membrane</keyword>
<dbReference type="Proteomes" id="UP001596004">
    <property type="component" value="Unassembled WGS sequence"/>
</dbReference>
<evidence type="ECO:0000256" key="2">
    <source>
        <dbReference type="ARBA" id="ARBA00022448"/>
    </source>
</evidence>
<dbReference type="InterPro" id="IPR036259">
    <property type="entry name" value="MFS_trans_sf"/>
</dbReference>
<comment type="caution">
    <text evidence="9">The sequence shown here is derived from an EMBL/GenBank/DDBJ whole genome shotgun (WGS) entry which is preliminary data.</text>
</comment>
<accession>A0ABV9CET9</accession>
<keyword evidence="2" id="KW-0813">Transport</keyword>
<feature type="transmembrane region" description="Helical" evidence="7">
    <location>
        <begin position="302"/>
        <end position="321"/>
    </location>
</feature>
<evidence type="ECO:0000313" key="10">
    <source>
        <dbReference type="Proteomes" id="UP001596004"/>
    </source>
</evidence>
<feature type="transmembrane region" description="Helical" evidence="7">
    <location>
        <begin position="228"/>
        <end position="249"/>
    </location>
</feature>
<feature type="transmembrane region" description="Helical" evidence="7">
    <location>
        <begin position="139"/>
        <end position="160"/>
    </location>
</feature>
<evidence type="ECO:0000256" key="7">
    <source>
        <dbReference type="SAM" id="Phobius"/>
    </source>
</evidence>
<evidence type="ECO:0000256" key="3">
    <source>
        <dbReference type="ARBA" id="ARBA00022475"/>
    </source>
</evidence>
<dbReference type="PANTHER" id="PTHR23501">
    <property type="entry name" value="MAJOR FACILITATOR SUPERFAMILY"/>
    <property type="match status" value="1"/>
</dbReference>
<feature type="transmembrane region" description="Helical" evidence="7">
    <location>
        <begin position="269"/>
        <end position="290"/>
    </location>
</feature>